<dbReference type="RefSeq" id="WP_378059368.1">
    <property type="nucleotide sequence ID" value="NZ_JBHSIS010000019.1"/>
</dbReference>
<evidence type="ECO:0000313" key="6">
    <source>
        <dbReference type="Proteomes" id="UP001595859"/>
    </source>
</evidence>
<evidence type="ECO:0000256" key="2">
    <source>
        <dbReference type="ARBA" id="ARBA00004370"/>
    </source>
</evidence>
<evidence type="ECO:0000256" key="3">
    <source>
        <dbReference type="ARBA" id="ARBA00022824"/>
    </source>
</evidence>
<gene>
    <name evidence="5" type="ORF">ACFPCV_28050</name>
</gene>
<comment type="caution">
    <text evidence="5">The sequence shown here is derived from an EMBL/GenBank/DDBJ whole genome shotgun (WGS) entry which is preliminary data.</text>
</comment>
<dbReference type="SUPFAM" id="SSF53474">
    <property type="entry name" value="alpha/beta-Hydrolases"/>
    <property type="match status" value="1"/>
</dbReference>
<dbReference type="InterPro" id="IPR029058">
    <property type="entry name" value="AB_hydrolase_fold"/>
</dbReference>
<proteinExistence type="predicted"/>
<comment type="subcellular location">
    <subcellularLocation>
        <location evidence="1">Endoplasmic reticulum</location>
    </subcellularLocation>
    <subcellularLocation>
        <location evidence="2">Membrane</location>
    </subcellularLocation>
</comment>
<accession>A0ABV9S8T0</accession>
<dbReference type="Proteomes" id="UP001595859">
    <property type="component" value="Unassembled WGS sequence"/>
</dbReference>
<keyword evidence="3" id="KW-0256">Endoplasmic reticulum</keyword>
<reference evidence="6" key="1">
    <citation type="journal article" date="2019" name="Int. J. Syst. Evol. Microbiol.">
        <title>The Global Catalogue of Microorganisms (GCM) 10K type strain sequencing project: providing services to taxonomists for standard genome sequencing and annotation.</title>
        <authorList>
            <consortium name="The Broad Institute Genomics Platform"/>
            <consortium name="The Broad Institute Genome Sequencing Center for Infectious Disease"/>
            <person name="Wu L."/>
            <person name="Ma J."/>
        </authorList>
    </citation>
    <scope>NUCLEOTIDE SEQUENCE [LARGE SCALE GENOMIC DNA]</scope>
    <source>
        <strain evidence="6">ZS-22-S1</strain>
    </source>
</reference>
<dbReference type="InterPro" id="IPR052374">
    <property type="entry name" value="SERAC1"/>
</dbReference>
<evidence type="ECO:0000313" key="5">
    <source>
        <dbReference type="EMBL" id="MFC4857369.1"/>
    </source>
</evidence>
<keyword evidence="6" id="KW-1185">Reference proteome</keyword>
<name>A0ABV9S8T0_9PSEU</name>
<organism evidence="5 6">
    <name type="scientific">Actinophytocola glycyrrhizae</name>
    <dbReference type="NCBI Taxonomy" id="2044873"/>
    <lineage>
        <taxon>Bacteria</taxon>
        <taxon>Bacillati</taxon>
        <taxon>Actinomycetota</taxon>
        <taxon>Actinomycetes</taxon>
        <taxon>Pseudonocardiales</taxon>
        <taxon>Pseudonocardiaceae</taxon>
    </lineage>
</organism>
<sequence length="318" mass="34508">MHDGDGPTIRRVGGKAGSTRTLDLVVMHGLGGDDISTWTQKGSSESWLEWLVQDIPSIAVSALRYPAGLTKWTTAGEGMALPERANGLIETLLYHDIGSRPVIFVCHSLGGLVVKQILRNSSELAKPEWKVIAESTLGVVFLATPHSGSTLASIAKAVPLARPTRTTLALTAHCPHLKDLGDWYRQNVARLDIQTAAYAESQKVKRGFRLVTVVNSTSADPGIVDCVTTSVDADHSGICKPASRATAVYRGVEMFVRRQLARIPVNGVPLVPPINPPPEVVRQLREFDRLGELELLPLADVTTLKMGFLKRHYGVNDE</sequence>
<evidence type="ECO:0000256" key="4">
    <source>
        <dbReference type="ARBA" id="ARBA00023136"/>
    </source>
</evidence>
<dbReference type="PANTHER" id="PTHR48182:SF2">
    <property type="entry name" value="PROTEIN SERAC1"/>
    <property type="match status" value="1"/>
</dbReference>
<dbReference type="Gene3D" id="3.40.50.1820">
    <property type="entry name" value="alpha/beta hydrolase"/>
    <property type="match status" value="1"/>
</dbReference>
<dbReference type="EMBL" id="JBHSIS010000019">
    <property type="protein sequence ID" value="MFC4857369.1"/>
    <property type="molecule type" value="Genomic_DNA"/>
</dbReference>
<evidence type="ECO:0000256" key="1">
    <source>
        <dbReference type="ARBA" id="ARBA00004240"/>
    </source>
</evidence>
<dbReference type="PANTHER" id="PTHR48182">
    <property type="entry name" value="PROTEIN SERAC1"/>
    <property type="match status" value="1"/>
</dbReference>
<keyword evidence="4" id="KW-0472">Membrane</keyword>
<protein>
    <submittedName>
        <fullName evidence="5">Esterase/lipase family protein</fullName>
    </submittedName>
</protein>